<dbReference type="EMBL" id="NUAN01000071">
    <property type="protein sequence ID" value="PEN97757.1"/>
    <property type="molecule type" value="Genomic_DNA"/>
</dbReference>
<organism evidence="1 2">
    <name type="scientific">Bacillus cereus</name>
    <dbReference type="NCBI Taxonomy" id="1396"/>
    <lineage>
        <taxon>Bacteria</taxon>
        <taxon>Bacillati</taxon>
        <taxon>Bacillota</taxon>
        <taxon>Bacilli</taxon>
        <taxon>Bacillales</taxon>
        <taxon>Bacillaceae</taxon>
        <taxon>Bacillus</taxon>
        <taxon>Bacillus cereus group</taxon>
    </lineage>
</organism>
<dbReference type="RefSeq" id="WP_098126364.1">
    <property type="nucleotide sequence ID" value="NZ_NUAN01000071.1"/>
</dbReference>
<reference evidence="1 2" key="1">
    <citation type="submission" date="2017-09" db="EMBL/GenBank/DDBJ databases">
        <title>Large-scale bioinformatics analysis of Bacillus genomes uncovers conserved roles of natural products in bacterial physiology.</title>
        <authorList>
            <consortium name="Agbiome Team Llc"/>
            <person name="Bleich R.M."/>
            <person name="Kirk G.J."/>
            <person name="Santa Maria K.C."/>
            <person name="Allen S.E."/>
            <person name="Farag S."/>
            <person name="Shank E.A."/>
            <person name="Bowers A."/>
        </authorList>
    </citation>
    <scope>NUCLEOTIDE SEQUENCE [LARGE SCALE GENOMIC DNA]</scope>
    <source>
        <strain evidence="1 2">AFS027647</strain>
    </source>
</reference>
<name>A0A9X6UC18_BACCE</name>
<comment type="caution">
    <text evidence="1">The sequence shown here is derived from an EMBL/GenBank/DDBJ whole genome shotgun (WGS) entry which is preliminary data.</text>
</comment>
<protein>
    <submittedName>
        <fullName evidence="1">Uncharacterized protein</fullName>
    </submittedName>
</protein>
<accession>A0A9X6UC18</accession>
<evidence type="ECO:0000313" key="1">
    <source>
        <dbReference type="EMBL" id="PEN97757.1"/>
    </source>
</evidence>
<proteinExistence type="predicted"/>
<gene>
    <name evidence="1" type="ORF">CN553_11940</name>
</gene>
<dbReference type="AlphaFoldDB" id="A0A9X6UC18"/>
<dbReference type="Proteomes" id="UP000220691">
    <property type="component" value="Unassembled WGS sequence"/>
</dbReference>
<evidence type="ECO:0000313" key="2">
    <source>
        <dbReference type="Proteomes" id="UP000220691"/>
    </source>
</evidence>
<sequence length="136" mass="15733">MNVKVLADVLVQAEEIGLIGRKELRINVKYKILNKSINRLLGKRHKVMETLLSFDSISDLSFYKECIKTLNSMDRQEAVIYMIQKDIDSKLSKHKDSILADEMLKELHKVASDFSNNGKKMSIDIDIEIKMQKETF</sequence>